<protein>
    <submittedName>
        <fullName evidence="2">DNA (Cytosine-5-)-methyltransferase</fullName>
    </submittedName>
</protein>
<organism evidence="2 3">
    <name type="scientific">Rhodococcus erythropolis</name>
    <name type="common">Arthrobacter picolinophilus</name>
    <dbReference type="NCBI Taxonomy" id="1833"/>
    <lineage>
        <taxon>Bacteria</taxon>
        <taxon>Bacillati</taxon>
        <taxon>Actinomycetota</taxon>
        <taxon>Actinomycetes</taxon>
        <taxon>Mycobacteriales</taxon>
        <taxon>Nocardiaceae</taxon>
        <taxon>Rhodococcus</taxon>
        <taxon>Rhodococcus erythropolis group</taxon>
    </lineage>
</organism>
<feature type="compositionally biased region" description="Basic residues" evidence="1">
    <location>
        <begin position="1"/>
        <end position="15"/>
    </location>
</feature>
<dbReference type="SUPFAM" id="SSF53335">
    <property type="entry name" value="S-adenosyl-L-methionine-dependent methyltransferases"/>
    <property type="match status" value="1"/>
</dbReference>
<keyword evidence="2" id="KW-0808">Transferase</keyword>
<proteinExistence type="predicted"/>
<geneLocation type="plasmid" evidence="2 3">
    <name>plas4</name>
</geneLocation>
<sequence length="190" mass="21378">MDRGVLRRPHPRHAPRTPANPPAHVTDGLGETLERLDNDDPRWWDEDRVAAFIDSMSGVQRSRLDQLSKQRRRYQWRTAYRRTRGGVPVWEMRPDAVSGCLRTPRGGSSKQAVVRMGYGKVSIRWMTGAEYAALMGAAEYKIDGFRDSQVQFAFGDAVAVPAVGWLAEHYLKPLVKGELAARSDCQAKAQ</sequence>
<gene>
    <name evidence="2" type="ORF">G9444_6763</name>
</gene>
<keyword evidence="2" id="KW-0614">Plasmid</keyword>
<dbReference type="Proteomes" id="UP000502345">
    <property type="component" value="Plasmid plas4"/>
</dbReference>
<evidence type="ECO:0000313" key="2">
    <source>
        <dbReference type="EMBL" id="QIP44006.1"/>
    </source>
</evidence>
<dbReference type="GO" id="GO:0032259">
    <property type="term" value="P:methylation"/>
    <property type="evidence" value="ECO:0007669"/>
    <property type="project" value="UniProtKB-KW"/>
</dbReference>
<dbReference type="GO" id="GO:0008168">
    <property type="term" value="F:methyltransferase activity"/>
    <property type="evidence" value="ECO:0007669"/>
    <property type="project" value="UniProtKB-KW"/>
</dbReference>
<dbReference type="AlphaFoldDB" id="A0A6G9D4W6"/>
<accession>A0A6G9D4W6</accession>
<dbReference type="REBASE" id="398001">
    <property type="entry name" value="M.RerKB1ORF6763P"/>
</dbReference>
<feature type="region of interest" description="Disordered" evidence="1">
    <location>
        <begin position="1"/>
        <end position="29"/>
    </location>
</feature>
<dbReference type="InterPro" id="IPR029063">
    <property type="entry name" value="SAM-dependent_MTases_sf"/>
</dbReference>
<evidence type="ECO:0000256" key="1">
    <source>
        <dbReference type="SAM" id="MobiDB-lite"/>
    </source>
</evidence>
<dbReference type="EMBL" id="CP050127">
    <property type="protein sequence ID" value="QIP44006.1"/>
    <property type="molecule type" value="Genomic_DNA"/>
</dbReference>
<keyword evidence="2" id="KW-0489">Methyltransferase</keyword>
<name>A0A6G9D4W6_RHOER</name>
<reference evidence="2 3" key="1">
    <citation type="submission" date="2020-03" db="EMBL/GenBank/DDBJ databases">
        <title>Screen low temperature-resistant strains for efficient degradation of petroleum hydrocarbons under the low temperature.</title>
        <authorList>
            <person name="Wang Y."/>
            <person name="Chen J."/>
        </authorList>
    </citation>
    <scope>NUCLEOTIDE SEQUENCE [LARGE SCALE GENOMIC DNA]</scope>
    <source>
        <strain evidence="2 3">KB1</strain>
        <plasmid evidence="2 3">plas4</plasmid>
    </source>
</reference>
<evidence type="ECO:0000313" key="3">
    <source>
        <dbReference type="Proteomes" id="UP000502345"/>
    </source>
</evidence>